<organism evidence="1 2">
    <name type="scientific">Jatrophihabitans endophyticus</name>
    <dbReference type="NCBI Taxonomy" id="1206085"/>
    <lineage>
        <taxon>Bacteria</taxon>
        <taxon>Bacillati</taxon>
        <taxon>Actinomycetota</taxon>
        <taxon>Actinomycetes</taxon>
        <taxon>Jatrophihabitantales</taxon>
        <taxon>Jatrophihabitantaceae</taxon>
        <taxon>Jatrophihabitans</taxon>
    </lineage>
</organism>
<proteinExistence type="predicted"/>
<protein>
    <submittedName>
        <fullName evidence="1">Uncharacterized protein</fullName>
    </submittedName>
</protein>
<evidence type="ECO:0000313" key="2">
    <source>
        <dbReference type="Proteomes" id="UP000186132"/>
    </source>
</evidence>
<evidence type="ECO:0000313" key="1">
    <source>
        <dbReference type="EMBL" id="SHG98819.1"/>
    </source>
</evidence>
<dbReference type="STRING" id="1206085.SAMN05443575_3026"/>
<accession>A0A1M5PBJ2</accession>
<reference evidence="1 2" key="1">
    <citation type="submission" date="2016-11" db="EMBL/GenBank/DDBJ databases">
        <authorList>
            <person name="Jaros S."/>
            <person name="Januszkiewicz K."/>
            <person name="Wedrychowicz H."/>
        </authorList>
    </citation>
    <scope>NUCLEOTIDE SEQUENCE [LARGE SCALE GENOMIC DNA]</scope>
    <source>
        <strain evidence="1 2">DSM 45627</strain>
    </source>
</reference>
<dbReference type="EMBL" id="FQVU01000004">
    <property type="protein sequence ID" value="SHG98819.1"/>
    <property type="molecule type" value="Genomic_DNA"/>
</dbReference>
<dbReference type="Proteomes" id="UP000186132">
    <property type="component" value="Unassembled WGS sequence"/>
</dbReference>
<keyword evidence="2" id="KW-1185">Reference proteome</keyword>
<gene>
    <name evidence="1" type="ORF">SAMN05443575_3026</name>
</gene>
<dbReference type="AlphaFoldDB" id="A0A1M5PBJ2"/>
<name>A0A1M5PBJ2_9ACTN</name>
<sequence length="34" mass="3663">MVSTEHGTPATGGLLDALWSGRREDAFDEACRGR</sequence>